<keyword evidence="6" id="KW-1185">Reference proteome</keyword>
<dbReference type="Gene3D" id="2.60.40.2030">
    <property type="match status" value="1"/>
</dbReference>
<evidence type="ECO:0000313" key="6">
    <source>
        <dbReference type="Proteomes" id="UP001434883"/>
    </source>
</evidence>
<dbReference type="PANTHER" id="PTHR46682">
    <property type="entry name" value="ADHESION G-PROTEIN COUPLED RECEPTOR V1"/>
    <property type="match status" value="1"/>
</dbReference>
<evidence type="ECO:0000256" key="1">
    <source>
        <dbReference type="ARBA" id="ARBA00022729"/>
    </source>
</evidence>
<feature type="domain" description="Calx-beta" evidence="4">
    <location>
        <begin position="101"/>
        <end position="192"/>
    </location>
</feature>
<reference evidence="5 6" key="1">
    <citation type="submission" date="2021-06" db="EMBL/GenBank/DDBJ databases">
        <authorList>
            <person name="Palmer J.M."/>
        </authorList>
    </citation>
    <scope>NUCLEOTIDE SEQUENCE [LARGE SCALE GENOMIC DNA]</scope>
    <source>
        <strain evidence="5 6">XC_2019</strain>
        <tissue evidence="5">Muscle</tissue>
    </source>
</reference>
<organism evidence="5 6">
    <name type="scientific">Xenoophorus captivus</name>
    <dbReference type="NCBI Taxonomy" id="1517983"/>
    <lineage>
        <taxon>Eukaryota</taxon>
        <taxon>Metazoa</taxon>
        <taxon>Chordata</taxon>
        <taxon>Craniata</taxon>
        <taxon>Vertebrata</taxon>
        <taxon>Euteleostomi</taxon>
        <taxon>Actinopterygii</taxon>
        <taxon>Neopterygii</taxon>
        <taxon>Teleostei</taxon>
        <taxon>Neoteleostei</taxon>
        <taxon>Acanthomorphata</taxon>
        <taxon>Ovalentaria</taxon>
        <taxon>Atherinomorphae</taxon>
        <taxon>Cyprinodontiformes</taxon>
        <taxon>Goodeidae</taxon>
        <taxon>Xenoophorus</taxon>
    </lineage>
</organism>
<evidence type="ECO:0000313" key="5">
    <source>
        <dbReference type="EMBL" id="MEQ2210194.1"/>
    </source>
</evidence>
<keyword evidence="3" id="KW-0106">Calcium</keyword>
<gene>
    <name evidence="5" type="ORF">XENOCAPTIV_009716</name>
</gene>
<dbReference type="EMBL" id="JAHRIN010052585">
    <property type="protein sequence ID" value="MEQ2210194.1"/>
    <property type="molecule type" value="Genomic_DNA"/>
</dbReference>
<dbReference type="InterPro" id="IPR038081">
    <property type="entry name" value="CalX-like_sf"/>
</dbReference>
<evidence type="ECO:0000256" key="2">
    <source>
        <dbReference type="ARBA" id="ARBA00022737"/>
    </source>
</evidence>
<feature type="non-terminal residue" evidence="5">
    <location>
        <position position="1"/>
    </location>
</feature>
<evidence type="ECO:0000256" key="3">
    <source>
        <dbReference type="ARBA" id="ARBA00022837"/>
    </source>
</evidence>
<dbReference type="Proteomes" id="UP001434883">
    <property type="component" value="Unassembled WGS sequence"/>
</dbReference>
<evidence type="ECO:0000259" key="4">
    <source>
        <dbReference type="Pfam" id="PF03160"/>
    </source>
</evidence>
<accession>A0ABV0RQA2</accession>
<proteinExistence type="predicted"/>
<protein>
    <recommendedName>
        <fullName evidence="4">Calx-beta domain-containing protein</fullName>
    </recommendedName>
</protein>
<comment type="caution">
    <text evidence="5">The sequence shown here is derived from an EMBL/GenBank/DDBJ whole genome shotgun (WGS) entry which is preliminary data.</text>
</comment>
<dbReference type="InterPro" id="IPR003644">
    <property type="entry name" value="Calx_beta"/>
</dbReference>
<dbReference type="SUPFAM" id="SSF141072">
    <property type="entry name" value="CalX-like"/>
    <property type="match status" value="1"/>
</dbReference>
<sequence length="219" mass="23604">VSDGPNPAIEDIFPDRGSIMIPVGQAAAHFSILIQDDQVLIRIPKVPVQKSFMCVHISLRIRPNDCPLRFSLSVMAVPESAAVISLNVTRGRLTEDGPLIGSVDTKVSVDYRVVTGEGVGSATPGVDFLDLQPVKTITFPSLVFKASLLFKILDDNVPEIAESFHVVLLEETIRGDAVLVSPNAVLVTIEPNDKPYGVLSISNAALSQPIIINEDLTQR</sequence>
<dbReference type="PANTHER" id="PTHR46682:SF1">
    <property type="entry name" value="ADHESION G-PROTEIN COUPLED RECEPTOR V1"/>
    <property type="match status" value="1"/>
</dbReference>
<dbReference type="Pfam" id="PF03160">
    <property type="entry name" value="Calx-beta"/>
    <property type="match status" value="1"/>
</dbReference>
<keyword evidence="2" id="KW-0677">Repeat</keyword>
<dbReference type="InterPro" id="IPR026919">
    <property type="entry name" value="ADGRV1"/>
</dbReference>
<name>A0ABV0RQA2_9TELE</name>
<keyword evidence="1" id="KW-0732">Signal</keyword>